<comment type="function">
    <text evidence="1">Probable oxidoreductase that may play a role as regulator of mitochondrial function.</text>
</comment>
<gene>
    <name evidence="5" type="ordered locus">Acid345_1271</name>
</gene>
<organism evidence="5 6">
    <name type="scientific">Koribacter versatilis (strain Ellin345)</name>
    <dbReference type="NCBI Taxonomy" id="204669"/>
    <lineage>
        <taxon>Bacteria</taxon>
        <taxon>Pseudomonadati</taxon>
        <taxon>Acidobacteriota</taxon>
        <taxon>Terriglobia</taxon>
        <taxon>Terriglobales</taxon>
        <taxon>Candidatus Korobacteraceae</taxon>
        <taxon>Candidatus Korobacter</taxon>
    </lineage>
</organism>
<dbReference type="Gene3D" id="3.50.50.60">
    <property type="entry name" value="FAD/NAD(P)-binding domain"/>
    <property type="match status" value="2"/>
</dbReference>
<evidence type="ECO:0000256" key="2">
    <source>
        <dbReference type="ARBA" id="ARBA00038825"/>
    </source>
</evidence>
<dbReference type="SUPFAM" id="SSF51905">
    <property type="entry name" value="FAD/NAD(P)-binding domain"/>
    <property type="match status" value="1"/>
</dbReference>
<dbReference type="OrthoDB" id="9814556at2"/>
<evidence type="ECO:0000313" key="5">
    <source>
        <dbReference type="EMBL" id="ABF40273.1"/>
    </source>
</evidence>
<evidence type="ECO:0000259" key="4">
    <source>
        <dbReference type="Pfam" id="PF01593"/>
    </source>
</evidence>
<proteinExistence type="predicted"/>
<evidence type="ECO:0000256" key="3">
    <source>
        <dbReference type="ARBA" id="ARBA00040298"/>
    </source>
</evidence>
<dbReference type="EMBL" id="CP000360">
    <property type="protein sequence ID" value="ABF40273.1"/>
    <property type="molecule type" value="Genomic_DNA"/>
</dbReference>
<dbReference type="PANTHER" id="PTHR10668">
    <property type="entry name" value="PHYTOENE DEHYDROGENASE"/>
    <property type="match status" value="1"/>
</dbReference>
<sequence length="530" mass="57046">MSGERGNVIIIGGGHNGLVASFYMARAGFKPIVLEARPMVGGMAVTEEVWPGFRCPTLAHTGGPIRAEIVRDMALERHGLRMTQPKARVTSVSPDGGSVTVYDDPAKTAQHLAAVSARDGKSFTEFQSILNRLGKIFAQLAGNTPPDIDSPSKDDLFRGVSTGRMIRKLGKQDLYRLLRWAPMPIADLMDECFDSDLLKGALAARAIFGSGVGPRSPGTSNLLLLRCADDLNVAGSASFPIGGTGALTQAMAQATTAAGTTIRTNAEVAGITIKDGRVTGVRLTTGEEIAASAVISNADPVRTLLNLVDPVHLTPTFLQHVQQYRSSGVVAKINLAVDGLPKFPALEKREDRDVLYPGRIHVGPSMNYVERAFDFSKYGEFSREPYMDVMVPTVSDPSLAPSGKHIMSVYVQFAPYALRTGDWKTRAGEFADCAIKTLSAYVPDLPNRILHQQVITPAEIESTYGSTGGHIFHGELTLEQFFTMRPLLGYARYRTPIKGLYMCGSGTHPGAGLTGRSGENAAREIVKDLR</sequence>
<dbReference type="PANTHER" id="PTHR10668:SF103">
    <property type="entry name" value="PYRIDINE NUCLEOTIDE-DISULFIDE OXIDOREDUCTASE DOMAIN-CONTAINING PROTEIN 2"/>
    <property type="match status" value="1"/>
</dbReference>
<dbReference type="RefSeq" id="WP_011522075.1">
    <property type="nucleotide sequence ID" value="NC_008009.1"/>
</dbReference>
<feature type="domain" description="Amine oxidase" evidence="4">
    <location>
        <begin position="17"/>
        <end position="525"/>
    </location>
</feature>
<dbReference type="InterPro" id="IPR036188">
    <property type="entry name" value="FAD/NAD-bd_sf"/>
</dbReference>
<dbReference type="eggNOG" id="COG1233">
    <property type="taxonomic scope" value="Bacteria"/>
</dbReference>
<dbReference type="Proteomes" id="UP000002432">
    <property type="component" value="Chromosome"/>
</dbReference>
<dbReference type="STRING" id="204669.Acid345_1271"/>
<reference evidence="5 6" key="1">
    <citation type="journal article" date="2009" name="Appl. Environ. Microbiol.">
        <title>Three genomes from the phylum Acidobacteria provide insight into the lifestyles of these microorganisms in soils.</title>
        <authorList>
            <person name="Ward N.L."/>
            <person name="Challacombe J.F."/>
            <person name="Janssen P.H."/>
            <person name="Henrissat B."/>
            <person name="Coutinho P.M."/>
            <person name="Wu M."/>
            <person name="Xie G."/>
            <person name="Haft D.H."/>
            <person name="Sait M."/>
            <person name="Badger J."/>
            <person name="Barabote R.D."/>
            <person name="Bradley B."/>
            <person name="Brettin T.S."/>
            <person name="Brinkac L.M."/>
            <person name="Bruce D."/>
            <person name="Creasy T."/>
            <person name="Daugherty S.C."/>
            <person name="Davidsen T.M."/>
            <person name="DeBoy R.T."/>
            <person name="Detter J.C."/>
            <person name="Dodson R.J."/>
            <person name="Durkin A.S."/>
            <person name="Ganapathy A."/>
            <person name="Gwinn-Giglio M."/>
            <person name="Han C.S."/>
            <person name="Khouri H."/>
            <person name="Kiss H."/>
            <person name="Kothari S.P."/>
            <person name="Madupu R."/>
            <person name="Nelson K.E."/>
            <person name="Nelson W.C."/>
            <person name="Paulsen I."/>
            <person name="Penn K."/>
            <person name="Ren Q."/>
            <person name="Rosovitz M.J."/>
            <person name="Selengut J.D."/>
            <person name="Shrivastava S."/>
            <person name="Sullivan S.A."/>
            <person name="Tapia R."/>
            <person name="Thompson L.S."/>
            <person name="Watkins K.L."/>
            <person name="Yang Q."/>
            <person name="Yu C."/>
            <person name="Zafar N."/>
            <person name="Zhou L."/>
            <person name="Kuske C.R."/>
        </authorList>
    </citation>
    <scope>NUCLEOTIDE SEQUENCE [LARGE SCALE GENOMIC DNA]</scope>
    <source>
        <strain evidence="5 6">Ellin345</strain>
    </source>
</reference>
<evidence type="ECO:0000313" key="6">
    <source>
        <dbReference type="Proteomes" id="UP000002432"/>
    </source>
</evidence>
<name>Q1IS77_KORVE</name>
<dbReference type="EnsemblBacteria" id="ABF40273">
    <property type="protein sequence ID" value="ABF40273"/>
    <property type="gene ID" value="Acid345_1271"/>
</dbReference>
<protein>
    <recommendedName>
        <fullName evidence="3">Pyridine nucleotide-disulfide oxidoreductase domain-containing protein 2</fullName>
    </recommendedName>
</protein>
<dbReference type="InterPro" id="IPR002937">
    <property type="entry name" value="Amino_oxidase"/>
</dbReference>
<dbReference type="AlphaFoldDB" id="Q1IS77"/>
<dbReference type="HOGENOM" id="CLU_019327_0_1_0"/>
<dbReference type="KEGG" id="aba:Acid345_1271"/>
<accession>Q1IS77</accession>
<evidence type="ECO:0000256" key="1">
    <source>
        <dbReference type="ARBA" id="ARBA00037217"/>
    </source>
</evidence>
<keyword evidence="6" id="KW-1185">Reference proteome</keyword>
<dbReference type="GO" id="GO:0016491">
    <property type="term" value="F:oxidoreductase activity"/>
    <property type="evidence" value="ECO:0007669"/>
    <property type="project" value="InterPro"/>
</dbReference>
<dbReference type="Pfam" id="PF01593">
    <property type="entry name" value="Amino_oxidase"/>
    <property type="match status" value="1"/>
</dbReference>
<comment type="subunit">
    <text evidence="2">Interacts with COX5B; this interaction may contribute to localize PYROXD2 to the inner face of the inner mitochondrial membrane.</text>
</comment>